<comment type="cofactor">
    <cofactor evidence="1">
        <name>Mg(2+)</name>
        <dbReference type="ChEBI" id="CHEBI:18420"/>
    </cofactor>
</comment>
<keyword evidence="1" id="KW-0227">DNA damage</keyword>
<evidence type="ECO:0000256" key="1">
    <source>
        <dbReference type="RuleBase" id="RU363044"/>
    </source>
</evidence>
<dbReference type="GO" id="GO:0016787">
    <property type="term" value="F:hydrolase activity"/>
    <property type="evidence" value="ECO:0007669"/>
    <property type="project" value="UniProtKB-KW"/>
</dbReference>
<evidence type="ECO:0000256" key="2">
    <source>
        <dbReference type="SAM" id="MobiDB-lite"/>
    </source>
</evidence>
<feature type="domain" description="Helitron helicase-like" evidence="4">
    <location>
        <begin position="572"/>
        <end position="728"/>
    </location>
</feature>
<feature type="region of interest" description="Disordered" evidence="2">
    <location>
        <begin position="1"/>
        <end position="77"/>
    </location>
</feature>
<feature type="region of interest" description="Disordered" evidence="2">
    <location>
        <begin position="382"/>
        <end position="410"/>
    </location>
</feature>
<keyword evidence="1" id="KW-0547">Nucleotide-binding</keyword>
<keyword evidence="1" id="KW-0067">ATP-binding</keyword>
<dbReference type="EMBL" id="JAELUR010000031">
    <property type="protein sequence ID" value="KAG7406856.1"/>
    <property type="molecule type" value="Genomic_DNA"/>
</dbReference>
<evidence type="ECO:0000313" key="7">
    <source>
        <dbReference type="Proteomes" id="UP000693942"/>
    </source>
</evidence>
<dbReference type="GO" id="GO:0006310">
    <property type="term" value="P:DNA recombination"/>
    <property type="evidence" value="ECO:0007669"/>
    <property type="project" value="UniProtKB-KW"/>
</dbReference>
<evidence type="ECO:0000313" key="6">
    <source>
        <dbReference type="EMBL" id="KAG7406856.1"/>
    </source>
</evidence>
<feature type="compositionally biased region" description="Basic and acidic residues" evidence="2">
    <location>
        <begin position="397"/>
        <end position="408"/>
    </location>
</feature>
<feature type="domain" description="DNA helicase Pif1-like DEAD-box helicase" evidence="3">
    <location>
        <begin position="1395"/>
        <end position="1542"/>
    </location>
</feature>
<dbReference type="PANTHER" id="PTHR47642">
    <property type="entry name" value="ATP-DEPENDENT DNA HELICASE"/>
    <property type="match status" value="1"/>
</dbReference>
<sequence>MLRTEDVHQRPTRPIQPREKEGIAGDAHLVGWSSPRVPHQTACEEADQPRRDDATDPRQLGWQGKRTGHPGGDQPLRKQIRAGMRGQRRRDLQAEDLASVLTFLEEEFAVKERLSNEQTWCAPITHERKVSTVQGFYRAFHDANALPIWTCTLCYRKRTKSEAISGCVECVRGLRRGALSPAAQLHRRIGCEHMFPDELKDLTPVEEKLIAMNSCYGFVTRYSIPSSQKQTAKYPKHIKGHITVFPNNVQELATKVLPHPLVQVMEEIHVSWQGAEKPAPSDLSGLLSVRRRVVERALVWLRKNNPHYAEIEIDVAEMESWGAPPHGVPSAVYDCMERNEPTAWEKTRTAQVVPPTERGIDEEGSVEIEEILASLNQGQDIPNGGIELLGPNEDEGRDQGESESEKLGKPINEVTSSGMFALDAAPDVADVEKLLFVLNIGGFTLNFRIKFACNVVNGDAAGNANTGPRTELGSVERRRRHVDACEPYIHVSRGDDFADSFDASFFAKTFPTLLPFGVGGPRLVEEAILGAEGDADKHGVETAAQDLISSRNMSLRAWADVVLRRHGERLAAARVDLESSGKTTDEAVKELLRSLSLYGFRQPMSRESRLSMRRKIQSLILRYGVPVIWFTLNPNDITNPVKLRLAAYRTREPDAAEAFLKSLDMSYKRVRLAISDPMSSAIFFHREMTLFFEHYVKVGGESVFGRISHYYGAVETNERGALHIHGLLWLHGNSHLSSMVPDTEGEDQATCRDRIIQYIDSVFSEDLDQEAFCAVQAERSVTSDISSLLGNREQFSAAFDEEANFCAGATQIHTHSPTCVKYSLSKDKRAKKRGLCRFQVPWRLVEKTAFTADGVLHIRRRHSMVSRWNKAIAVWLRHNHDISFIATQRKTMALVYYITNYATKVEDPVWKRVVAAAELLPLVSAGGGTEDRGEDRGSNAAGDDGAGNRTRQFLMRVANRVFTERSLSQVEVVAHLVGYPTEFSNSSAWTFLNVSLLYWHVFRRWRHLRQESGTEVANDSVDESIVVEEAGERISYAEAYQHRGDVLQSLCLYDYVSLVRLKRVSKDEIPAAWGEVSFENEWGPGRGWLQVLRRPGKHASVCLDGDLSKDFDQDDEEPCYRRAAVQHLALFVPWESFLCRETDDINSIWARAREALPPRISCLVDNVQLLRRPAEDAKRDARQWAASSGDGELTATHAHQDRAGEASEEATSAYQSDSVGNATRLIDVVRGAVGAAQITAGSPELMGMMQQLCHFQQSALCSTVELQATITPEPGERRQICASREKEKMIQGIQSTVAAHGTDRSAVVQSLLTGFGEEDIQMTAADLEGTAVHASPSMEVHFGASTSFLEAGKALVARFTLNKRQAIAFLILCRQLDLIHGGEKREKSDISQLCQFVGGEGGTGKSRVIKALVELFASKGISNRLLITATSGTAAARINGITIHSACGFSKDQAVGANLAKDLDGVRLPKQAERFVHGQSRMDWQDKAMLVIDEVSMLGARTLYAVNEQLCRLRGSQQDFGGIPIVLFCGDFHQFRPVQERSILLPSMVVSWDEDNSFKAEQRHQHDKAHALWKKFTTVVMLNEQVRAAGDPVLQRLLKRIRLGVQDRTDLELLNSRCYREDRRIPWETGITVVTPLNRNRWNLNMEATLAFQILQRSIMRIFISEHKWKDGLPTEEEAIMMLNQGDDSAIPVPAIFMFVPGIPVVVNHNTHQGLKLVNGASYTALEVILDETHPGHRISADMMVHFGPPAGIILESETTKDIHFVGMPSGTVLLTPMSVRIQCQRKRPRQRNDVSRKGLPCAAAFACTDYKVQGRTLERVALELRGTRTTNVDGRIVPSQCDPMSNSLLSPLPAGFPPTTLTPCPTPPSSVFSRLSQPKTVAKQLEEAAVGALPPNPTIENLPKVTWKNRRFVQEDLLARKGAKGRKSWIRSHGTFLVELNYQDLPIGHVWCCNRCDMKGAAEFFSVQATSSAADHLRKFVLIPFSLIDKISSS</sequence>
<comment type="caution">
    <text evidence="6">The sequence shown here is derived from an EMBL/GenBank/DDBJ whole genome shotgun (WGS) entry which is preliminary data.</text>
</comment>
<dbReference type="GO" id="GO:0000723">
    <property type="term" value="P:telomere maintenance"/>
    <property type="evidence" value="ECO:0007669"/>
    <property type="project" value="InterPro"/>
</dbReference>
<dbReference type="EC" id="5.6.2.3" evidence="1"/>
<reference evidence="6" key="1">
    <citation type="submission" date="2021-04" db="EMBL/GenBank/DDBJ databases">
        <title>First draft genome resource for Brassicaceae pathogens Fusarium oxysporum f. sp. raphani and Fusarium oxysporum f. sp. rapae.</title>
        <authorList>
            <person name="Asai S."/>
        </authorList>
    </citation>
    <scope>NUCLEOTIDE SEQUENCE</scope>
    <source>
        <strain evidence="6">Tf1262</strain>
    </source>
</reference>
<dbReference type="Proteomes" id="UP000693942">
    <property type="component" value="Unassembled WGS sequence"/>
</dbReference>
<dbReference type="Pfam" id="PF14214">
    <property type="entry name" value="Helitron_like_N"/>
    <property type="match status" value="1"/>
</dbReference>
<dbReference type="GO" id="GO:0005524">
    <property type="term" value="F:ATP binding"/>
    <property type="evidence" value="ECO:0007669"/>
    <property type="project" value="UniProtKB-KW"/>
</dbReference>
<evidence type="ECO:0000259" key="4">
    <source>
        <dbReference type="Pfam" id="PF14214"/>
    </source>
</evidence>
<dbReference type="InterPro" id="IPR025476">
    <property type="entry name" value="Helitron_helicase-like"/>
</dbReference>
<keyword evidence="1 6" id="KW-0347">Helicase</keyword>
<feature type="region of interest" description="Disordered" evidence="2">
    <location>
        <begin position="1180"/>
        <end position="1215"/>
    </location>
</feature>
<proteinExistence type="inferred from homology"/>
<name>A0A8J5NKW4_FUSOX</name>
<evidence type="ECO:0000259" key="3">
    <source>
        <dbReference type="Pfam" id="PF05970"/>
    </source>
</evidence>
<dbReference type="GO" id="GO:0043139">
    <property type="term" value="F:5'-3' DNA helicase activity"/>
    <property type="evidence" value="ECO:0007669"/>
    <property type="project" value="UniProtKB-EC"/>
</dbReference>
<gene>
    <name evidence="6" type="ORF">Forpi1262_v018205</name>
</gene>
<dbReference type="Pfam" id="PF05970">
    <property type="entry name" value="PIF1"/>
    <property type="match status" value="1"/>
</dbReference>
<evidence type="ECO:0000259" key="5">
    <source>
        <dbReference type="Pfam" id="PF20209"/>
    </source>
</evidence>
<comment type="similarity">
    <text evidence="1">Belongs to the helicase family.</text>
</comment>
<accession>A0A8J5NKW4</accession>
<feature type="compositionally biased region" description="Basic and acidic residues" evidence="2">
    <location>
        <begin position="47"/>
        <end position="56"/>
    </location>
</feature>
<feature type="domain" description="DUF6570" evidence="5">
    <location>
        <begin position="195"/>
        <end position="318"/>
    </location>
</feature>
<feature type="region of interest" description="Disordered" evidence="2">
    <location>
        <begin position="927"/>
        <end position="947"/>
    </location>
</feature>
<organism evidence="6 7">
    <name type="scientific">Fusarium oxysporum f. sp. raphani</name>
    <dbReference type="NCBI Taxonomy" id="96318"/>
    <lineage>
        <taxon>Eukaryota</taxon>
        <taxon>Fungi</taxon>
        <taxon>Dikarya</taxon>
        <taxon>Ascomycota</taxon>
        <taxon>Pezizomycotina</taxon>
        <taxon>Sordariomycetes</taxon>
        <taxon>Hypocreomycetidae</taxon>
        <taxon>Hypocreales</taxon>
        <taxon>Nectriaceae</taxon>
        <taxon>Fusarium</taxon>
        <taxon>Fusarium oxysporum species complex</taxon>
    </lineage>
</organism>
<protein>
    <recommendedName>
        <fullName evidence="1">ATP-dependent DNA helicase</fullName>
        <ecNumber evidence="1">5.6.2.3</ecNumber>
    </recommendedName>
</protein>
<keyword evidence="1" id="KW-0233">DNA recombination</keyword>
<keyword evidence="1" id="KW-0234">DNA repair</keyword>
<dbReference type="GO" id="GO:0006281">
    <property type="term" value="P:DNA repair"/>
    <property type="evidence" value="ECO:0007669"/>
    <property type="project" value="UniProtKB-KW"/>
</dbReference>
<comment type="catalytic activity">
    <reaction evidence="1">
        <text>ATP + H2O = ADP + phosphate + H(+)</text>
        <dbReference type="Rhea" id="RHEA:13065"/>
        <dbReference type="ChEBI" id="CHEBI:15377"/>
        <dbReference type="ChEBI" id="CHEBI:15378"/>
        <dbReference type="ChEBI" id="CHEBI:30616"/>
        <dbReference type="ChEBI" id="CHEBI:43474"/>
        <dbReference type="ChEBI" id="CHEBI:456216"/>
        <dbReference type="EC" id="5.6.2.3"/>
    </reaction>
</comment>
<dbReference type="InterPro" id="IPR046700">
    <property type="entry name" value="DUF6570"/>
</dbReference>
<keyword evidence="1" id="KW-0378">Hydrolase</keyword>
<dbReference type="Pfam" id="PF20209">
    <property type="entry name" value="DUF6570"/>
    <property type="match status" value="1"/>
</dbReference>
<dbReference type="InterPro" id="IPR051055">
    <property type="entry name" value="PIF1_helicase"/>
</dbReference>
<dbReference type="PANTHER" id="PTHR47642:SF5">
    <property type="entry name" value="ATP-DEPENDENT DNA HELICASE"/>
    <property type="match status" value="1"/>
</dbReference>
<dbReference type="InterPro" id="IPR010285">
    <property type="entry name" value="DNA_helicase_pif1-like_DEAD"/>
</dbReference>